<reference evidence="2" key="1">
    <citation type="submission" date="2021-06" db="EMBL/GenBank/DDBJ databases">
        <authorList>
            <person name="Kallberg Y."/>
            <person name="Tangrot J."/>
            <person name="Rosling A."/>
        </authorList>
    </citation>
    <scope>NUCLEOTIDE SEQUENCE</scope>
    <source>
        <strain evidence="2">CL551</strain>
    </source>
</reference>
<protein>
    <submittedName>
        <fullName evidence="2">14380_t:CDS:1</fullName>
    </submittedName>
</protein>
<feature type="non-terminal residue" evidence="2">
    <location>
        <position position="1"/>
    </location>
</feature>
<organism evidence="2 3">
    <name type="scientific">Acaulospora morrowiae</name>
    <dbReference type="NCBI Taxonomy" id="94023"/>
    <lineage>
        <taxon>Eukaryota</taxon>
        <taxon>Fungi</taxon>
        <taxon>Fungi incertae sedis</taxon>
        <taxon>Mucoromycota</taxon>
        <taxon>Glomeromycotina</taxon>
        <taxon>Glomeromycetes</taxon>
        <taxon>Diversisporales</taxon>
        <taxon>Acaulosporaceae</taxon>
        <taxon>Acaulospora</taxon>
    </lineage>
</organism>
<accession>A0A9N9JG58</accession>
<name>A0A9N9JG58_9GLOM</name>
<dbReference type="InterPro" id="IPR044822">
    <property type="entry name" value="Myb_DNA-bind_4"/>
</dbReference>
<dbReference type="OrthoDB" id="2377626at2759"/>
<dbReference type="AlphaFoldDB" id="A0A9N9JG58"/>
<evidence type="ECO:0000313" key="2">
    <source>
        <dbReference type="EMBL" id="CAG8778972.1"/>
    </source>
</evidence>
<feature type="domain" description="Myb/SANT-like DNA-binding" evidence="1">
    <location>
        <begin position="36"/>
        <end position="113"/>
    </location>
</feature>
<dbReference type="EMBL" id="CAJVPV010051206">
    <property type="protein sequence ID" value="CAG8778972.1"/>
    <property type="molecule type" value="Genomic_DNA"/>
</dbReference>
<evidence type="ECO:0000313" key="3">
    <source>
        <dbReference type="Proteomes" id="UP000789342"/>
    </source>
</evidence>
<feature type="non-terminal residue" evidence="2">
    <location>
        <position position="135"/>
    </location>
</feature>
<evidence type="ECO:0000259" key="1">
    <source>
        <dbReference type="Pfam" id="PF13837"/>
    </source>
</evidence>
<sequence length="135" mass="15546">ISFSQPLFTTSQDQENLLPFGPVDIEPNISSTQQALQQARDPREKGRIWNKVIANVQSSKIASLVLKERTKASIQQKWDSLLQKYRDIKDKIASTSEEAIQNNWEFFDYMDEYLKKDSSITASITSDSIYGIKRR</sequence>
<comment type="caution">
    <text evidence="2">The sequence shown here is derived from an EMBL/GenBank/DDBJ whole genome shotgun (WGS) entry which is preliminary data.</text>
</comment>
<gene>
    <name evidence="2" type="ORF">AMORRO_LOCUS17155</name>
</gene>
<keyword evidence="3" id="KW-1185">Reference proteome</keyword>
<proteinExistence type="predicted"/>
<dbReference type="Pfam" id="PF13837">
    <property type="entry name" value="Myb_DNA-bind_4"/>
    <property type="match status" value="1"/>
</dbReference>
<dbReference type="Proteomes" id="UP000789342">
    <property type="component" value="Unassembled WGS sequence"/>
</dbReference>